<evidence type="ECO:0000256" key="1">
    <source>
        <dbReference type="SAM" id="MobiDB-lite"/>
    </source>
</evidence>
<evidence type="ECO:0000313" key="2">
    <source>
        <dbReference type="EMBL" id="ULU05251.1"/>
    </source>
</evidence>
<dbReference type="EMBL" id="CP090892">
    <property type="protein sequence ID" value="ULU05251.1"/>
    <property type="molecule type" value="Genomic_DNA"/>
</dbReference>
<evidence type="ECO:0000313" key="3">
    <source>
        <dbReference type="Proteomes" id="UP000827892"/>
    </source>
</evidence>
<protein>
    <submittedName>
        <fullName evidence="2">Uncharacterized protein</fullName>
    </submittedName>
</protein>
<organism evidence="2 3">
    <name type="scientific">Caenorhabditis briggsae</name>
    <dbReference type="NCBI Taxonomy" id="6238"/>
    <lineage>
        <taxon>Eukaryota</taxon>
        <taxon>Metazoa</taxon>
        <taxon>Ecdysozoa</taxon>
        <taxon>Nematoda</taxon>
        <taxon>Chromadorea</taxon>
        <taxon>Rhabditida</taxon>
        <taxon>Rhabditina</taxon>
        <taxon>Rhabditomorpha</taxon>
        <taxon>Rhabditoidea</taxon>
        <taxon>Rhabditidae</taxon>
        <taxon>Peloderinae</taxon>
        <taxon>Caenorhabditis</taxon>
    </lineage>
</organism>
<reference evidence="2 3" key="1">
    <citation type="submission" date="2022-05" db="EMBL/GenBank/DDBJ databases">
        <title>Chromosome-level reference genomes for two strains of Caenorhabditis briggsae: an improved platform for comparative genomics.</title>
        <authorList>
            <person name="Stevens L."/>
            <person name="Andersen E.C."/>
        </authorList>
    </citation>
    <scope>NUCLEOTIDE SEQUENCE [LARGE SCALE GENOMIC DNA]</scope>
    <source>
        <strain evidence="2">QX1410_ONT</strain>
        <tissue evidence="2">Whole-organism</tissue>
    </source>
</reference>
<feature type="compositionally biased region" description="Polar residues" evidence="1">
    <location>
        <begin position="1"/>
        <end position="17"/>
    </location>
</feature>
<proteinExistence type="predicted"/>
<sequence>MLEENNQIQRIRTSRITPKSLRSPMIQKLSTTRNCLLSSGNITTQPSTERSNTNPPSFM</sequence>
<dbReference type="AlphaFoldDB" id="A0AAE9DIC3"/>
<dbReference type="Proteomes" id="UP000827892">
    <property type="component" value="Chromosome II"/>
</dbReference>
<gene>
    <name evidence="2" type="ORF">L3Y34_017748</name>
</gene>
<accession>A0AAE9DIC3</accession>
<name>A0AAE9DIC3_CAEBR</name>
<feature type="region of interest" description="Disordered" evidence="1">
    <location>
        <begin position="1"/>
        <end position="23"/>
    </location>
</feature>
<feature type="region of interest" description="Disordered" evidence="1">
    <location>
        <begin position="37"/>
        <end position="59"/>
    </location>
</feature>